<comment type="catalytic activity">
    <reaction evidence="18 19">
        <text>alpha-ribazole 5'-phosphate + adenosylcob(III)inamide-GDP = adenosylcob(III)alamin 5'-phosphate + GMP + H(+)</text>
        <dbReference type="Rhea" id="RHEA:23560"/>
        <dbReference type="ChEBI" id="CHEBI:15378"/>
        <dbReference type="ChEBI" id="CHEBI:57918"/>
        <dbReference type="ChEBI" id="CHEBI:58115"/>
        <dbReference type="ChEBI" id="CHEBI:60487"/>
        <dbReference type="ChEBI" id="CHEBI:60493"/>
        <dbReference type="EC" id="2.7.8.26"/>
    </reaction>
</comment>
<dbReference type="Pfam" id="PF02654">
    <property type="entry name" value="CobS"/>
    <property type="match status" value="1"/>
</dbReference>
<evidence type="ECO:0000256" key="9">
    <source>
        <dbReference type="ARBA" id="ARBA00022679"/>
    </source>
</evidence>
<comment type="pathway">
    <text evidence="3 19">Cofactor biosynthesis; adenosylcobalamin biosynthesis; adenosylcobalamin from cob(II)yrinate a,c-diamide: step 7/7.</text>
</comment>
<dbReference type="STRING" id="1307839.L21SP5_03746"/>
<dbReference type="InterPro" id="IPR003805">
    <property type="entry name" value="CobS"/>
</dbReference>
<comment type="cofactor">
    <cofactor evidence="1 19">
        <name>Mg(2+)</name>
        <dbReference type="ChEBI" id="CHEBI:18420"/>
    </cofactor>
</comment>
<feature type="transmembrane region" description="Helical" evidence="19">
    <location>
        <begin position="37"/>
        <end position="55"/>
    </location>
</feature>
<dbReference type="GO" id="GO:0051073">
    <property type="term" value="F:adenosylcobinamide-GDP ribazoletransferase activity"/>
    <property type="evidence" value="ECO:0007669"/>
    <property type="project" value="UniProtKB-UniRule"/>
</dbReference>
<feature type="transmembrane region" description="Helical" evidence="19">
    <location>
        <begin position="111"/>
        <end position="131"/>
    </location>
</feature>
<dbReference type="UniPathway" id="UPA00148">
    <property type="reaction ID" value="UER00238"/>
</dbReference>
<comment type="subcellular location">
    <subcellularLocation>
        <location evidence="2 19">Cell membrane</location>
        <topology evidence="2 19">Multi-pass membrane protein</topology>
    </subcellularLocation>
</comment>
<evidence type="ECO:0000256" key="2">
    <source>
        <dbReference type="ARBA" id="ARBA00004651"/>
    </source>
</evidence>
<dbReference type="AlphaFoldDB" id="A0A0S2I4R7"/>
<dbReference type="PANTHER" id="PTHR34148">
    <property type="entry name" value="ADENOSYLCOBINAMIDE-GDP RIBAZOLETRANSFERASE"/>
    <property type="match status" value="1"/>
</dbReference>
<evidence type="ECO:0000256" key="18">
    <source>
        <dbReference type="ARBA" id="ARBA00049504"/>
    </source>
</evidence>
<name>A0A0S2I4R7_9BACT</name>
<keyword evidence="13 19" id="KW-0472">Membrane</keyword>
<reference evidence="20 21" key="1">
    <citation type="submission" date="2015-11" db="EMBL/GenBank/DDBJ databases">
        <title>Description and complete genome sequence of a novel strain predominating in hypersaline microbial mats and representing a new family of the Bacteriodetes phylum.</title>
        <authorList>
            <person name="Spring S."/>
            <person name="Bunk B."/>
            <person name="Sproer C."/>
            <person name="Klenk H.-P."/>
        </authorList>
    </citation>
    <scope>NUCLEOTIDE SEQUENCE [LARGE SCALE GENOMIC DNA]</scope>
    <source>
        <strain evidence="20 21">L21-Spi-D4</strain>
    </source>
</reference>
<comment type="similarity">
    <text evidence="4 19">Belongs to the CobS family.</text>
</comment>
<keyword evidence="9 19" id="KW-0808">Transferase</keyword>
<dbReference type="PATRIC" id="fig|1307839.3.peg.4004"/>
<evidence type="ECO:0000256" key="6">
    <source>
        <dbReference type="ARBA" id="ARBA00015850"/>
    </source>
</evidence>
<evidence type="ECO:0000256" key="14">
    <source>
        <dbReference type="ARBA" id="ARBA00025228"/>
    </source>
</evidence>
<comment type="catalytic activity">
    <reaction evidence="17 19">
        <text>alpha-ribazole + adenosylcob(III)inamide-GDP = adenosylcob(III)alamin + GMP + H(+)</text>
        <dbReference type="Rhea" id="RHEA:16049"/>
        <dbReference type="ChEBI" id="CHEBI:10329"/>
        <dbReference type="ChEBI" id="CHEBI:15378"/>
        <dbReference type="ChEBI" id="CHEBI:18408"/>
        <dbReference type="ChEBI" id="CHEBI:58115"/>
        <dbReference type="ChEBI" id="CHEBI:60487"/>
        <dbReference type="EC" id="2.7.8.26"/>
    </reaction>
</comment>
<evidence type="ECO:0000313" key="20">
    <source>
        <dbReference type="EMBL" id="ALO17343.1"/>
    </source>
</evidence>
<dbReference type="GO" id="GO:0005886">
    <property type="term" value="C:plasma membrane"/>
    <property type="evidence" value="ECO:0007669"/>
    <property type="project" value="UniProtKB-SubCell"/>
</dbReference>
<dbReference type="HAMAP" id="MF_00719">
    <property type="entry name" value="CobS"/>
    <property type="match status" value="1"/>
</dbReference>
<keyword evidence="11 19" id="KW-0460">Magnesium</keyword>
<protein>
    <recommendedName>
        <fullName evidence="6 19">Adenosylcobinamide-GDP ribazoletransferase</fullName>
        <ecNumber evidence="5 19">2.7.8.26</ecNumber>
    </recommendedName>
    <alternativeName>
        <fullName evidence="16 19">Cobalamin synthase</fullName>
    </alternativeName>
    <alternativeName>
        <fullName evidence="15 19">Cobalamin-5'-phosphate synthase</fullName>
    </alternativeName>
</protein>
<dbReference type="Proteomes" id="UP000064893">
    <property type="component" value="Chromosome"/>
</dbReference>
<dbReference type="EC" id="2.7.8.26" evidence="5 19"/>
<dbReference type="PANTHER" id="PTHR34148:SF1">
    <property type="entry name" value="ADENOSYLCOBINAMIDE-GDP RIBAZOLETRANSFERASE"/>
    <property type="match status" value="1"/>
</dbReference>
<keyword evidence="10 19" id="KW-0812">Transmembrane</keyword>
<evidence type="ECO:0000256" key="10">
    <source>
        <dbReference type="ARBA" id="ARBA00022692"/>
    </source>
</evidence>
<keyword evidence="12 19" id="KW-1133">Transmembrane helix</keyword>
<evidence type="ECO:0000256" key="4">
    <source>
        <dbReference type="ARBA" id="ARBA00010561"/>
    </source>
</evidence>
<gene>
    <name evidence="19 20" type="primary">cobS</name>
    <name evidence="20" type="ORF">L21SP5_03746</name>
</gene>
<evidence type="ECO:0000256" key="13">
    <source>
        <dbReference type="ARBA" id="ARBA00023136"/>
    </source>
</evidence>
<feature type="transmembrane region" description="Helical" evidence="19">
    <location>
        <begin position="232"/>
        <end position="255"/>
    </location>
</feature>
<evidence type="ECO:0000256" key="7">
    <source>
        <dbReference type="ARBA" id="ARBA00022475"/>
    </source>
</evidence>
<evidence type="ECO:0000256" key="1">
    <source>
        <dbReference type="ARBA" id="ARBA00001946"/>
    </source>
</evidence>
<evidence type="ECO:0000256" key="11">
    <source>
        <dbReference type="ARBA" id="ARBA00022842"/>
    </source>
</evidence>
<keyword evidence="7 19" id="KW-1003">Cell membrane</keyword>
<dbReference type="GO" id="GO:0008818">
    <property type="term" value="F:cobalamin 5'-phosphate synthase activity"/>
    <property type="evidence" value="ECO:0007669"/>
    <property type="project" value="UniProtKB-UniRule"/>
</dbReference>
<evidence type="ECO:0000256" key="12">
    <source>
        <dbReference type="ARBA" id="ARBA00022989"/>
    </source>
</evidence>
<feature type="transmembrane region" description="Helical" evidence="19">
    <location>
        <begin position="61"/>
        <end position="81"/>
    </location>
</feature>
<evidence type="ECO:0000256" key="3">
    <source>
        <dbReference type="ARBA" id="ARBA00004663"/>
    </source>
</evidence>
<feature type="transmembrane region" description="Helical" evidence="19">
    <location>
        <begin position="178"/>
        <end position="194"/>
    </location>
</feature>
<keyword evidence="21" id="KW-1185">Reference proteome</keyword>
<comment type="function">
    <text evidence="14 19">Joins adenosylcobinamide-GDP and alpha-ribazole to generate adenosylcobalamin (Ado-cobalamin). Also synthesizes adenosylcobalamin 5'-phosphate from adenosylcobinamide-GDP and alpha-ribazole 5'-phosphate.</text>
</comment>
<evidence type="ECO:0000256" key="16">
    <source>
        <dbReference type="ARBA" id="ARBA00032853"/>
    </source>
</evidence>
<dbReference type="KEGG" id="blq:L21SP5_03746"/>
<dbReference type="RefSeq" id="WP_057954627.1">
    <property type="nucleotide sequence ID" value="NZ_CP013118.1"/>
</dbReference>
<evidence type="ECO:0000256" key="8">
    <source>
        <dbReference type="ARBA" id="ARBA00022573"/>
    </source>
</evidence>
<evidence type="ECO:0000256" key="17">
    <source>
        <dbReference type="ARBA" id="ARBA00048623"/>
    </source>
</evidence>
<sequence length="257" mass="28595">MIKREFKILLTAITFFTRIPVYKYADFSKGALNKSSRYFTLVGYIVGGFAALVFYLSNMIFSVSISVILSTGASILLTGAFHEDAIADVFDGFGGGWEKQRILDIMKDSRVGAFGAVGLIMVLITKIMASVEIPVHYIPISIFTAHAISRFSSTLMIYTHEYVRENDDAKAKPMAKSIGTGSIIFSFVLATLPITLFCNYWLFLAIIPVWLTKVFMARYFKKWIGGYTGDCLGAIQQISEVVFYLSVLALINIFVVV</sequence>
<dbReference type="GO" id="GO:0009236">
    <property type="term" value="P:cobalamin biosynthetic process"/>
    <property type="evidence" value="ECO:0007669"/>
    <property type="project" value="UniProtKB-UniRule"/>
</dbReference>
<proteinExistence type="inferred from homology"/>
<dbReference type="NCBIfam" id="NF001277">
    <property type="entry name" value="PRK00235.1-3"/>
    <property type="match status" value="1"/>
</dbReference>
<dbReference type="EMBL" id="CP013118">
    <property type="protein sequence ID" value="ALO17343.1"/>
    <property type="molecule type" value="Genomic_DNA"/>
</dbReference>
<organism evidence="20 21">
    <name type="scientific">Salinivirga cyanobacteriivorans</name>
    <dbReference type="NCBI Taxonomy" id="1307839"/>
    <lineage>
        <taxon>Bacteria</taxon>
        <taxon>Pseudomonadati</taxon>
        <taxon>Bacteroidota</taxon>
        <taxon>Bacteroidia</taxon>
        <taxon>Bacteroidales</taxon>
        <taxon>Salinivirgaceae</taxon>
        <taxon>Salinivirga</taxon>
    </lineage>
</organism>
<evidence type="ECO:0000256" key="15">
    <source>
        <dbReference type="ARBA" id="ARBA00032605"/>
    </source>
</evidence>
<feature type="transmembrane region" description="Helical" evidence="19">
    <location>
        <begin position="137"/>
        <end position="158"/>
    </location>
</feature>
<evidence type="ECO:0000256" key="19">
    <source>
        <dbReference type="HAMAP-Rule" id="MF_00719"/>
    </source>
</evidence>
<keyword evidence="8 19" id="KW-0169">Cobalamin biosynthesis</keyword>
<evidence type="ECO:0000256" key="5">
    <source>
        <dbReference type="ARBA" id="ARBA00013200"/>
    </source>
</evidence>
<evidence type="ECO:0000313" key="21">
    <source>
        <dbReference type="Proteomes" id="UP000064893"/>
    </source>
</evidence>
<accession>A0A0S2I4R7</accession>